<dbReference type="PANTHER" id="PTHR35372:SF2">
    <property type="entry name" value="SF3 HELICASE DOMAIN-CONTAINING PROTEIN"/>
    <property type="match status" value="1"/>
</dbReference>
<dbReference type="InterPro" id="IPR014818">
    <property type="entry name" value="Phage/plasmid_primase_P4_C"/>
</dbReference>
<evidence type="ECO:0000256" key="7">
    <source>
        <dbReference type="ARBA" id="ARBA00022801"/>
    </source>
</evidence>
<evidence type="ECO:0000256" key="6">
    <source>
        <dbReference type="ARBA" id="ARBA00022741"/>
    </source>
</evidence>
<keyword evidence="14" id="KW-1185">Reference proteome</keyword>
<dbReference type="PANTHER" id="PTHR35372">
    <property type="entry name" value="ATP BINDING PROTEIN-RELATED"/>
    <property type="match status" value="1"/>
</dbReference>
<keyword evidence="1" id="KW-0240">DNA-directed RNA polymerase</keyword>
<dbReference type="PROSITE" id="PS50880">
    <property type="entry name" value="TOPRIM"/>
    <property type="match status" value="1"/>
</dbReference>
<proteinExistence type="predicted"/>
<dbReference type="Pfam" id="PF19263">
    <property type="entry name" value="DUF5906"/>
    <property type="match status" value="1"/>
</dbReference>
<dbReference type="InterPro" id="IPR027417">
    <property type="entry name" value="P-loop_NTPase"/>
</dbReference>
<dbReference type="InterPro" id="IPR051620">
    <property type="entry name" value="ORF904-like_C"/>
</dbReference>
<dbReference type="HOGENOM" id="CLU_024126_2_0_6"/>
<evidence type="ECO:0000256" key="1">
    <source>
        <dbReference type="ARBA" id="ARBA00022478"/>
    </source>
</evidence>
<dbReference type="GO" id="GO:0016779">
    <property type="term" value="F:nucleotidyltransferase activity"/>
    <property type="evidence" value="ECO:0007669"/>
    <property type="project" value="UniProtKB-KW"/>
</dbReference>
<dbReference type="Gene3D" id="3.40.50.300">
    <property type="entry name" value="P-loop containing nucleotide triphosphate hydrolases"/>
    <property type="match status" value="1"/>
</dbReference>
<evidence type="ECO:0000256" key="3">
    <source>
        <dbReference type="ARBA" id="ARBA00022679"/>
    </source>
</evidence>
<evidence type="ECO:0000256" key="9">
    <source>
        <dbReference type="ARBA" id="ARBA00022840"/>
    </source>
</evidence>
<evidence type="ECO:0000313" key="13">
    <source>
        <dbReference type="EMBL" id="CBW18823.1"/>
    </source>
</evidence>
<keyword evidence="10" id="KW-0804">Transcription</keyword>
<dbReference type="Gene3D" id="3.40.1360.10">
    <property type="match status" value="1"/>
</dbReference>
<dbReference type="InterPro" id="IPR006171">
    <property type="entry name" value="TOPRIM_dom"/>
</dbReference>
<dbReference type="GO" id="GO:0004386">
    <property type="term" value="F:helicase activity"/>
    <property type="evidence" value="ECO:0007669"/>
    <property type="project" value="UniProtKB-KW"/>
</dbReference>
<keyword evidence="5" id="KW-0235">DNA replication</keyword>
<dbReference type="CDD" id="cd01029">
    <property type="entry name" value="TOPRIM_primases"/>
    <property type="match status" value="1"/>
</dbReference>
<evidence type="ECO:0000256" key="10">
    <source>
        <dbReference type="ARBA" id="ARBA00023163"/>
    </source>
</evidence>
<keyword evidence="4" id="KW-0548">Nucleotidyltransferase</keyword>
<dbReference type="SMART" id="SM00885">
    <property type="entry name" value="D5_N"/>
    <property type="match status" value="1"/>
</dbReference>
<evidence type="ECO:0000256" key="5">
    <source>
        <dbReference type="ARBA" id="ARBA00022705"/>
    </source>
</evidence>
<feature type="domain" description="SF3 helicase" evidence="12">
    <location>
        <begin position="491"/>
        <end position="644"/>
    </location>
</feature>
<dbReference type="InterPro" id="IPR004968">
    <property type="entry name" value="DNA_primase/NTPase_C"/>
</dbReference>
<dbReference type="InterPro" id="IPR013237">
    <property type="entry name" value="Phage_T7_Gp4_N"/>
</dbReference>
<dbReference type="KEGG" id="sey:SL1344_2722"/>
<evidence type="ECO:0000313" key="14">
    <source>
        <dbReference type="Proteomes" id="UP000008962"/>
    </source>
</evidence>
<keyword evidence="3" id="KW-0808">Transferase</keyword>
<dbReference type="PATRIC" id="fig|216597.6.peg.3025"/>
<dbReference type="Pfam" id="PF08706">
    <property type="entry name" value="D5_N"/>
    <property type="match status" value="1"/>
</dbReference>
<feature type="domain" description="Toprim" evidence="11">
    <location>
        <begin position="225"/>
        <end position="313"/>
    </location>
</feature>
<dbReference type="SUPFAM" id="SSF52540">
    <property type="entry name" value="P-loop containing nucleoside triphosphate hydrolases"/>
    <property type="match status" value="1"/>
</dbReference>
<dbReference type="InterPro" id="IPR036390">
    <property type="entry name" value="WH_DNA-bd_sf"/>
</dbReference>
<dbReference type="InterPro" id="IPR036388">
    <property type="entry name" value="WH-like_DNA-bd_sf"/>
</dbReference>
<dbReference type="InterPro" id="IPR036977">
    <property type="entry name" value="DNA_primase_Znf_CHC2"/>
</dbReference>
<dbReference type="InterPro" id="IPR034154">
    <property type="entry name" value="TOPRIM_DnaG/twinkle"/>
</dbReference>
<sequence length="794" mass="86590">MRPSYHRTGTALREKINMKMNVTETVKQACGHWSRILPALGVKVIKNRHQACPVCGGSDRFRFDDKEGRGTWFCNQCGAGDGLKLVEKVFGVSASEAAGKVNAVTGNLPPVAPEVIAAAEAETEADRKAAAALAVRLMEKTRPASGNAYLTHKGFPGHECVMLTATHKTGGVTFRAGDMVVPLYDNAGALVNVQLINSDGLKRTLKGGAVKGTCHIIGGQKQAGKRLWIAEGYATALTVHHLTGETVMVALSSVNLLSLASLARQKHPACQIVLAADRDLNGNGQSKAAAAADACEGIVALPPVFGDWNDAFMQKGEEATRKAIYDAIRPPADSPFTTMSEAEFTAMSTSEKAMRVHEHYGEALAVDANGQLLSRYEAGIWKIIPPSDFARDVAGLFQRLRAPFSSGKIASVVETLKLIIPQQDAPARRLIGFRNGVLDTATGTFSPHHKSHWLRTLCDVDFTPPVEGETLETHAPHFWRWLDRAAGGKPEKRDVILAALFMVLANRYDWQLFLEVTGPGGSGKSILAEIATMLAGEDNATSATIETLESPRERAALIGFSLIRLPDQEKWSGDGAGLKAITGGDAVSVDPKYKDAYSTHIPAVILAVNNNPMRFTDRSGGVSRRRVILHFPEQIAPEERDPQLRDKIARELAVIVRQLMQKFSDPMTARTLLQSQQNSDEALSIKRDADPAFDFCGYLEALPDPDGMYIGNANIIPRQPRLYLYHAYLAYMEAHGYRNTLSLTMFGKGLPAMLKEYGLSYEKRRKNQGIQTNLTLREESNADWLPKCDDPIAK</sequence>
<dbReference type="InterPro" id="IPR014015">
    <property type="entry name" value="Helicase_SF3_DNA-vir"/>
</dbReference>
<dbReference type="GO" id="GO:0008270">
    <property type="term" value="F:zinc ion binding"/>
    <property type="evidence" value="ECO:0007669"/>
    <property type="project" value="InterPro"/>
</dbReference>
<dbReference type="SMART" id="SM00778">
    <property type="entry name" value="Prim_Zn_Ribbon"/>
    <property type="match status" value="1"/>
</dbReference>
<dbReference type="GO" id="GO:0000428">
    <property type="term" value="C:DNA-directed RNA polymerase complex"/>
    <property type="evidence" value="ECO:0007669"/>
    <property type="project" value="UniProtKB-KW"/>
</dbReference>
<keyword evidence="6" id="KW-0547">Nucleotide-binding</keyword>
<dbReference type="GO" id="GO:1990077">
    <property type="term" value="C:primosome complex"/>
    <property type="evidence" value="ECO:0007669"/>
    <property type="project" value="UniProtKB-KW"/>
</dbReference>
<keyword evidence="2" id="KW-0639">Primosome</keyword>
<dbReference type="SUPFAM" id="SSF57783">
    <property type="entry name" value="Zinc beta-ribbon"/>
    <property type="match status" value="1"/>
</dbReference>
<protein>
    <submittedName>
        <fullName evidence="13">Bacteriophage P4 DNA primase</fullName>
    </submittedName>
</protein>
<dbReference type="EMBL" id="FQ312003">
    <property type="protein sequence ID" value="CBW18823.1"/>
    <property type="molecule type" value="Genomic_DNA"/>
</dbReference>
<dbReference type="GO" id="GO:0006269">
    <property type="term" value="P:DNA replication, synthesis of primer"/>
    <property type="evidence" value="ECO:0007669"/>
    <property type="project" value="UniProtKB-KW"/>
</dbReference>
<evidence type="ECO:0000256" key="4">
    <source>
        <dbReference type="ARBA" id="ARBA00022695"/>
    </source>
</evidence>
<dbReference type="Proteomes" id="UP000008962">
    <property type="component" value="Chromosome"/>
</dbReference>
<dbReference type="SMART" id="SM00493">
    <property type="entry name" value="TOPRIM"/>
    <property type="match status" value="1"/>
</dbReference>
<gene>
    <name evidence="13" type="ordered locus">SL1344_2722</name>
</gene>
<reference evidence="14" key="1">
    <citation type="journal article" date="2012" name="Proc. Natl. Acad. Sci. U.S.A.">
        <title>The transcriptional landscape and small RNAs of Salmonella enterica serovar Typhimurium.</title>
        <authorList>
            <person name="Kroger C."/>
            <person name="Dillon S.C."/>
            <person name="Cameron A.D."/>
            <person name="Papenfort K."/>
            <person name="Sivasankaran S.K."/>
            <person name="Hokamp K."/>
            <person name="Chao Y."/>
            <person name="Sittka A."/>
            <person name="Hebrard M."/>
            <person name="Handler K."/>
            <person name="Colgan A."/>
            <person name="Leekitcharoenphon P."/>
            <person name="Langridge G.C."/>
            <person name="Lohan A.J."/>
            <person name="Loftus B."/>
            <person name="Lucchini S."/>
            <person name="Ussery D.W."/>
            <person name="Dorman C.J."/>
            <person name="Thomson N.R."/>
            <person name="Vogel J."/>
            <person name="Hinton J.C."/>
        </authorList>
    </citation>
    <scope>NUCLEOTIDE SEQUENCE [LARGE SCALE GENOMIC DNA]</scope>
    <source>
        <strain evidence="14">SL1344</strain>
    </source>
</reference>
<evidence type="ECO:0000259" key="12">
    <source>
        <dbReference type="PROSITE" id="PS51206"/>
    </source>
</evidence>
<dbReference type="GO" id="GO:0003677">
    <property type="term" value="F:DNA binding"/>
    <property type="evidence" value="ECO:0007669"/>
    <property type="project" value="InterPro"/>
</dbReference>
<dbReference type="Pfam" id="PF13362">
    <property type="entry name" value="Toprim_3"/>
    <property type="match status" value="1"/>
</dbReference>
<organism evidence="13 14">
    <name type="scientific">Salmonella typhimurium (strain SL1344)</name>
    <dbReference type="NCBI Taxonomy" id="216597"/>
    <lineage>
        <taxon>Bacteria</taxon>
        <taxon>Pseudomonadati</taxon>
        <taxon>Pseudomonadota</taxon>
        <taxon>Gammaproteobacteria</taxon>
        <taxon>Enterobacterales</taxon>
        <taxon>Enterobacteriaceae</taxon>
        <taxon>Salmonella</taxon>
    </lineage>
</organism>
<dbReference type="PROSITE" id="PS51206">
    <property type="entry name" value="SF3_HELICASE_1"/>
    <property type="match status" value="1"/>
</dbReference>
<dbReference type="Gene3D" id="1.10.10.10">
    <property type="entry name" value="Winged helix-like DNA-binding domain superfamily/Winged helix DNA-binding domain"/>
    <property type="match status" value="1"/>
</dbReference>
<dbReference type="SUPFAM" id="SSF46785">
    <property type="entry name" value="Winged helix' DNA-binding domain"/>
    <property type="match status" value="1"/>
</dbReference>
<name>A0A0H3NKV8_SALTS</name>
<keyword evidence="8" id="KW-0347">Helicase</keyword>
<dbReference type="Pfam" id="PF03288">
    <property type="entry name" value="Pox_D5"/>
    <property type="match status" value="1"/>
</dbReference>
<dbReference type="Pfam" id="PF08273">
    <property type="entry name" value="Zn_Ribbon_Prim"/>
    <property type="match status" value="1"/>
</dbReference>
<dbReference type="AlphaFoldDB" id="A0A0H3NKV8"/>
<dbReference type="InterPro" id="IPR045455">
    <property type="entry name" value="NrS-1_pol-like_helicase"/>
</dbReference>
<keyword evidence="7" id="KW-0378">Hydrolase</keyword>
<dbReference type="GO" id="GO:0005524">
    <property type="term" value="F:ATP binding"/>
    <property type="evidence" value="ECO:0007669"/>
    <property type="project" value="UniProtKB-KW"/>
</dbReference>
<evidence type="ECO:0000256" key="2">
    <source>
        <dbReference type="ARBA" id="ARBA00022515"/>
    </source>
</evidence>
<dbReference type="Gene3D" id="3.90.580.10">
    <property type="entry name" value="Zinc finger, CHC2-type domain"/>
    <property type="match status" value="1"/>
</dbReference>
<accession>A0A0H3NKV8</accession>
<evidence type="ECO:0000256" key="8">
    <source>
        <dbReference type="ARBA" id="ARBA00022806"/>
    </source>
</evidence>
<evidence type="ECO:0000259" key="11">
    <source>
        <dbReference type="PROSITE" id="PS50880"/>
    </source>
</evidence>
<keyword evidence="9" id="KW-0067">ATP-binding</keyword>
<dbReference type="GO" id="GO:0016787">
    <property type="term" value="F:hydrolase activity"/>
    <property type="evidence" value="ECO:0007669"/>
    <property type="project" value="UniProtKB-KW"/>
</dbReference>